<reference evidence="5 6" key="1">
    <citation type="submission" date="2020-05" db="EMBL/GenBank/DDBJ databases">
        <title>Identification and distribution of gene clusters putatively required for synthesis of sphingolipid metabolism inhibitors in phylogenetically diverse species of the filamentous fungus Fusarium.</title>
        <authorList>
            <person name="Kim H.-S."/>
            <person name="Busman M."/>
            <person name="Brown D.W."/>
            <person name="Divon H."/>
            <person name="Uhlig S."/>
            <person name="Proctor R.H."/>
        </authorList>
    </citation>
    <scope>NUCLEOTIDE SEQUENCE [LARGE SCALE GENOMIC DNA]</scope>
    <source>
        <strain evidence="5 6">NRRL 36939</strain>
    </source>
</reference>
<feature type="domain" description="Phosphoribosyltransferase" evidence="4">
    <location>
        <begin position="2035"/>
        <end position="2231"/>
    </location>
</feature>
<dbReference type="GO" id="GO:0050660">
    <property type="term" value="F:flavin adenine dinucleotide binding"/>
    <property type="evidence" value="ECO:0007669"/>
    <property type="project" value="InterPro"/>
</dbReference>
<evidence type="ECO:0000313" key="6">
    <source>
        <dbReference type="Proteomes" id="UP000546213"/>
    </source>
</evidence>
<keyword evidence="6" id="KW-1185">Reference proteome</keyword>
<comment type="caution">
    <text evidence="5">The sequence shown here is derived from an EMBL/GenBank/DDBJ whole genome shotgun (WGS) entry which is preliminary data.</text>
</comment>
<sequence length="2235" mass="251070">MSTVTQTPSSSERTLQEKIEHLGDLVRDPKSDLGSDELPHLPELIDDWYNTDVDVTKEEFHQRILRVFKDSKHEQVYNGVMDQLPSETRKVLEAFIEGDKTADEAGKAIKEVAPLELGVSGTSSHIQTFSMMAQQVTPPTKTKGKETKDLTFQNWGRTVKNTPTVTYYPETVAEIIEIVRDAVAKNKGIRVAGFRHSWAPVFGRSNKAGQSTNGDVLISTLTETNASRLPNLTSVPTNLFQPKDTELNAINVITDPKFVGAPALKNGRKYVQVGTATTNEMFRRWCIDTGNVTLPMNIIEVEITFGGSNATICHGAGINNPTLSDLVRRIDYIDVNGQERFVNMSDPTLLKAASGCFGLLGVVTYITFECDAMCTAVMRPVKLDVIDAIPPPPEMKDSDIPAALRQKRTQAQKDDAVREFERRANEDFYAEWFWFPYSQQVWVNTWKTDTDTKNVVNYPSNAKTLYQVASTAIMNMAQEIGKHIHALQVAPQTQTSLLSWLAVKNFDDVKGTNTSIRTLLPNALHFQRGVQNIRVRNLEVEMALDSKKGKPNERDYTNVRRAWWDVIKTCYANAKTSPMRMPMEMRIMGSSEVTLAPQRGNKLGTCAIGILTLEAVSDIWVPYAQQVLDKWTSYKTNDGKPVVVKPHWAKEWYMYKVGGKPWMEKLVKEDYKEEIAEFQALMAAIVMFSYDSTGTGGALGPTQIRLLHLLPAKDDKSLIECRLEIVAFEENPVYEALSYCWGDSTQLQGIKCDNEAFQVTESLFSALQHLRNEHTERTLWIDAICINQNDLEERQSQVKLMKDIYTKSERVVIWLGPDPASDGVNHLFEILQTISNLPSPQLSKRERIFFEMNVFDADRWHQDENTISSKMPDQIKNDFVIPNEAKKGAIAVLSRPWWSRIWTVQEMVLAPSAIIMCGDLAAPASDVRRACADVLMHAVNDAFDTGDDDGLLSFGDLFDDPNGTLYMARMRTHPSVSAKMELGKLLRFLRWLKAKDPRDKVYGSLGIAASTYGIEPDYTISTTECYTRATFSIISGSRSLEIFSALRRPSCIEATLADLPSWVPDWSYDFSSVPDLEKGPSAINNPIMRENVRTPMMLEMKDSFPEWKASGSNMPFTAGLSSDGKTLILRGMILDELDRVGGKLEYSWPGPELQSESVFRDSIHEFKRSWRIYGSIGAAMDTIKGWQDLAFGNKNLQTISGETRMDAFLTTLLSNRIRLSADRRKVLDYLEKSIGTSFKMSSTGTLMNQLHLPNLAPKLYHKLLGFGKICSVDDSEILAFGKSFTDVQLAFDQRMATTGSGYLCMLPWSARAGDRIALLRGGRTPKPVRDRNIKALLPQSLIRWMTTQIDKILSPIPLQHEIVGAEYAFLDSSVQKDSAVYDILRVQLNRHLPRLIPKIAEELALSIDGTFGLDTEWSEVRVYILCHAQRSAIAPSLFPPFLQPFTSRLTSTFNHIYISRALRLLGPHIEKRIIAIENGLWNDLPQDDVLTWHIHEALRKKEPRFEMADVIACRVLATVFMALESTTLTMTYALCNVCASDPSTPKHLYKMVFYDGAFNVPGFTQQPAGKPTVFGIYGLPGSGKSFILDYLRKNLGDEEFAFFEGSEVIASLVPGGLGEIHKLAEAEQYECRVKAVNHIKNEAITSCRIAIVTGHFSFWSKENDRPDDVLTDDDWDTFTHIVYLERDQQTIMSNIQKDKKDRSYMSDLTSENLMYWQRHEILQLRHTPWKKHILFANIQSPMPWSVLTFVRNFQKPATAEANLAEVTKRLDEIVALHDSKELQTFLVFDADRTLSVEDGGRLLMSEVGEDEWGLDGSLMSDIFRGPMGYSDDAFRQATLLLEQKCTDEVFETHCNTVSASVPLRMEFLSLLRLVAQKKHIGAVVVTCGVGRLWTKVLERAGLADSVKVIGGGRFSSGYIVTPSVKAAVVSHLRDKHELYVWAFGDSPLDIPMLWEADQAMVVVGEKDKRSKTMDEELEKVIRGDHLRVRQVLLPGTSSPRLDTDTLPVFNIDVDFFNSIINRRPDRQPLKIFDATKKAAAKLLMSPMRDAAVFGPMLRQTHANIGRYLASEYLSELIGLEYYGIPHVQGHKTTGHYHRDEATTSIFALMRGGEPMAFGVSDVFPQAMLIHASTAQDVKMHHFQGQSNVILVDSVVNSGKSVIEFINRVVRLKPHINIAVVGGVVQAEAIAEDNLFAKVMKRHGAALVTLRVSENKFTGTKTTDSGNRLFNTTHLA</sequence>
<dbReference type="InterPro" id="IPR000836">
    <property type="entry name" value="PRTase_dom"/>
</dbReference>
<organism evidence="5 6">
    <name type="scientific">Fusarium pseudocircinatum</name>
    <dbReference type="NCBI Taxonomy" id="56676"/>
    <lineage>
        <taxon>Eukaryota</taxon>
        <taxon>Fungi</taxon>
        <taxon>Dikarya</taxon>
        <taxon>Ascomycota</taxon>
        <taxon>Pezizomycotina</taxon>
        <taxon>Sordariomycetes</taxon>
        <taxon>Hypocreomycetidae</taxon>
        <taxon>Hypocreales</taxon>
        <taxon>Nectriaceae</taxon>
        <taxon>Fusarium</taxon>
        <taxon>Fusarium fujikuroi species complex</taxon>
    </lineage>
</organism>
<dbReference type="InterPro" id="IPR036412">
    <property type="entry name" value="HAD-like_sf"/>
</dbReference>
<dbReference type="Pfam" id="PF12710">
    <property type="entry name" value="HAD"/>
    <property type="match status" value="1"/>
</dbReference>
<dbReference type="GO" id="GO:0003885">
    <property type="term" value="F:D-arabinono-1,4-lactone oxidase activity"/>
    <property type="evidence" value="ECO:0007669"/>
    <property type="project" value="InterPro"/>
</dbReference>
<evidence type="ECO:0000256" key="1">
    <source>
        <dbReference type="ARBA" id="ARBA00023002"/>
    </source>
</evidence>
<dbReference type="SUPFAM" id="SSF56784">
    <property type="entry name" value="HAD-like"/>
    <property type="match status" value="1"/>
</dbReference>
<dbReference type="EMBL" id="JAAOAS010000368">
    <property type="protein sequence ID" value="KAF5577982.1"/>
    <property type="molecule type" value="Genomic_DNA"/>
</dbReference>
<dbReference type="PANTHER" id="PTHR24148:SF73">
    <property type="entry name" value="HET DOMAIN PROTEIN (AFU_ORTHOLOGUE AFUA_8G01020)"/>
    <property type="match status" value="1"/>
</dbReference>
<evidence type="ECO:0000259" key="2">
    <source>
        <dbReference type="Pfam" id="PF04030"/>
    </source>
</evidence>
<dbReference type="Gene3D" id="3.40.50.1000">
    <property type="entry name" value="HAD superfamily/HAD-like"/>
    <property type="match status" value="1"/>
</dbReference>
<keyword evidence="1" id="KW-0560">Oxidoreductase</keyword>
<name>A0A8H5KRJ9_9HYPO</name>
<dbReference type="SUPFAM" id="SSF52540">
    <property type="entry name" value="P-loop containing nucleoside triphosphate hydrolases"/>
    <property type="match status" value="1"/>
</dbReference>
<dbReference type="InterPro" id="IPR007173">
    <property type="entry name" value="ALO_C"/>
</dbReference>
<proteinExistence type="predicted"/>
<feature type="domain" description="D-arabinono-1,4-lactone oxidase C-terminal" evidence="2">
    <location>
        <begin position="404"/>
        <end position="680"/>
    </location>
</feature>
<dbReference type="InterPro" id="IPR016167">
    <property type="entry name" value="FAD-bd_PCMH_sub1"/>
</dbReference>
<dbReference type="GO" id="GO:0016020">
    <property type="term" value="C:membrane"/>
    <property type="evidence" value="ECO:0007669"/>
    <property type="project" value="InterPro"/>
</dbReference>
<evidence type="ECO:0000259" key="3">
    <source>
        <dbReference type="Pfam" id="PF06985"/>
    </source>
</evidence>
<dbReference type="Gene3D" id="3.30.465.10">
    <property type="match status" value="1"/>
</dbReference>
<dbReference type="InterPro" id="IPR010730">
    <property type="entry name" value="HET"/>
</dbReference>
<protein>
    <submittedName>
        <fullName evidence="5">Heterokaryon incompatibility (Het-6OR allele)</fullName>
    </submittedName>
</protein>
<dbReference type="OrthoDB" id="610608at2759"/>
<feature type="domain" description="Heterokaryon incompatibility" evidence="3">
    <location>
        <begin position="734"/>
        <end position="906"/>
    </location>
</feature>
<dbReference type="PANTHER" id="PTHR24148">
    <property type="entry name" value="ANKYRIN REPEAT DOMAIN-CONTAINING PROTEIN 39 HOMOLOG-RELATED"/>
    <property type="match status" value="1"/>
</dbReference>
<dbReference type="Gene3D" id="3.40.50.300">
    <property type="entry name" value="P-loop containing nucleotide triphosphate hydrolases"/>
    <property type="match status" value="1"/>
</dbReference>
<dbReference type="InterPro" id="IPR036318">
    <property type="entry name" value="FAD-bd_PCMH-like_sf"/>
</dbReference>
<dbReference type="InterPro" id="IPR023214">
    <property type="entry name" value="HAD_sf"/>
</dbReference>
<dbReference type="Proteomes" id="UP000546213">
    <property type="component" value="Unassembled WGS sequence"/>
</dbReference>
<dbReference type="Pfam" id="PF13207">
    <property type="entry name" value="AAA_17"/>
    <property type="match status" value="1"/>
</dbReference>
<dbReference type="InterPro" id="IPR029057">
    <property type="entry name" value="PRTase-like"/>
</dbReference>
<dbReference type="InterPro" id="IPR052895">
    <property type="entry name" value="HetReg/Transcr_Mod"/>
</dbReference>
<dbReference type="SUPFAM" id="SSF53271">
    <property type="entry name" value="PRTase-like"/>
    <property type="match status" value="1"/>
</dbReference>
<dbReference type="InterPro" id="IPR027417">
    <property type="entry name" value="P-loop_NTPase"/>
</dbReference>
<dbReference type="Gene3D" id="3.40.50.2020">
    <property type="match status" value="1"/>
</dbReference>
<dbReference type="Gene3D" id="3.30.43.10">
    <property type="entry name" value="Uridine Diphospho-n-acetylenolpyruvylglucosamine Reductase, domain 2"/>
    <property type="match status" value="1"/>
</dbReference>
<dbReference type="SUPFAM" id="SSF56176">
    <property type="entry name" value="FAD-binding/transporter-associated domain-like"/>
    <property type="match status" value="1"/>
</dbReference>
<accession>A0A8H5KRJ9</accession>
<dbReference type="Pfam" id="PF06985">
    <property type="entry name" value="HET"/>
    <property type="match status" value="1"/>
</dbReference>
<dbReference type="Pfam" id="PF04030">
    <property type="entry name" value="ALO"/>
    <property type="match status" value="1"/>
</dbReference>
<gene>
    <name evidence="5" type="ORF">FPCIR_11783</name>
</gene>
<evidence type="ECO:0000313" key="5">
    <source>
        <dbReference type="EMBL" id="KAF5577982.1"/>
    </source>
</evidence>
<dbReference type="Pfam" id="PF14681">
    <property type="entry name" value="UPRTase"/>
    <property type="match status" value="1"/>
</dbReference>
<dbReference type="InterPro" id="IPR016169">
    <property type="entry name" value="FAD-bd_PCMH_sub2"/>
</dbReference>
<evidence type="ECO:0000259" key="4">
    <source>
        <dbReference type="Pfam" id="PF14681"/>
    </source>
</evidence>